<evidence type="ECO:0000256" key="7">
    <source>
        <dbReference type="ARBA" id="ARBA00022908"/>
    </source>
</evidence>
<gene>
    <name evidence="14" type="primary">xerD_1</name>
    <name evidence="14" type="ORF">CLOACE_01010</name>
</gene>
<organism evidence="14 15">
    <name type="scientific">Clostridium acetireducens DSM 10703</name>
    <dbReference type="NCBI Taxonomy" id="1121290"/>
    <lineage>
        <taxon>Bacteria</taxon>
        <taxon>Bacillati</taxon>
        <taxon>Bacillota</taxon>
        <taxon>Clostridia</taxon>
        <taxon>Eubacteriales</taxon>
        <taxon>Clostridiaceae</taxon>
        <taxon>Clostridium</taxon>
    </lineage>
</organism>
<evidence type="ECO:0000256" key="8">
    <source>
        <dbReference type="ARBA" id="ARBA00023125"/>
    </source>
</evidence>
<dbReference type="Pfam" id="PF02899">
    <property type="entry name" value="Phage_int_SAM_1"/>
    <property type="match status" value="1"/>
</dbReference>
<dbReference type="Gene3D" id="1.10.443.10">
    <property type="entry name" value="Intergrase catalytic core"/>
    <property type="match status" value="1"/>
</dbReference>
<dbReference type="Pfam" id="PF00589">
    <property type="entry name" value="Phage_integrase"/>
    <property type="match status" value="1"/>
</dbReference>
<feature type="domain" description="Core-binding (CB)" evidence="13">
    <location>
        <begin position="11"/>
        <end position="116"/>
    </location>
</feature>
<dbReference type="RefSeq" id="WP_070109084.1">
    <property type="nucleotide sequence ID" value="NZ_LZFO01000001.1"/>
</dbReference>
<evidence type="ECO:0000259" key="12">
    <source>
        <dbReference type="PROSITE" id="PS51898"/>
    </source>
</evidence>
<sequence>MKYKLNHIYNHALPERVNEFLNYLSTIKGKSINTINGYKIDLIMFFRFLKLYKGSISDNIEFEEIEIDDIDDRFLRKIKLADLYAFISFTEEYRNNGNYARARKVATLKSFFKFLYGKAKIIDDNPAVELETPKINKRNPVYLTLEESKALLNAIDGRYRERDYCIITLFLNCGLRLSELCSINISKIKGDTLTVIGKGNKERTVYLNKACVDAIRSYLNVRNEKANKISESEKDALFLSKNYRRINKRTVEKMVKKYVKKAGLDSTKYTPHKLRHTAATLMYKYGDVDIRTLQKILGHENVSTTQIYTHVDDDKLREAVKLNPLSNEDENDENQD</sequence>
<keyword evidence="5" id="KW-0132">Cell division</keyword>
<dbReference type="GO" id="GO:0003677">
    <property type="term" value="F:DNA binding"/>
    <property type="evidence" value="ECO:0007669"/>
    <property type="project" value="UniProtKB-UniRule"/>
</dbReference>
<dbReference type="AlphaFoldDB" id="A0A1E8F2Z3"/>
<dbReference type="Gene3D" id="1.10.150.130">
    <property type="match status" value="1"/>
</dbReference>
<dbReference type="InterPro" id="IPR011010">
    <property type="entry name" value="DNA_brk_join_enz"/>
</dbReference>
<reference evidence="14 15" key="1">
    <citation type="submission" date="2016-06" db="EMBL/GenBank/DDBJ databases">
        <title>Genome sequence of Clostridium acetireducens DSM 10703.</title>
        <authorList>
            <person name="Poehlein A."/>
            <person name="Fluechter S."/>
            <person name="Duerre P."/>
            <person name="Daniel R."/>
        </authorList>
    </citation>
    <scope>NUCLEOTIDE SEQUENCE [LARGE SCALE GENOMIC DNA]</scope>
    <source>
        <strain evidence="14 15">DSM 10703</strain>
    </source>
</reference>
<dbReference type="PROSITE" id="PS51898">
    <property type="entry name" value="TYR_RECOMBINASE"/>
    <property type="match status" value="1"/>
</dbReference>
<dbReference type="OrthoDB" id="283809at2"/>
<keyword evidence="7" id="KW-0229">DNA integration</keyword>
<keyword evidence="6" id="KW-0159">Chromosome partition</keyword>
<comment type="subcellular location">
    <subcellularLocation>
        <location evidence="2">Cytoplasm</location>
    </subcellularLocation>
</comment>
<dbReference type="InterPro" id="IPR004107">
    <property type="entry name" value="Integrase_SAM-like_N"/>
</dbReference>
<evidence type="ECO:0000256" key="10">
    <source>
        <dbReference type="ARBA" id="ARBA00023306"/>
    </source>
</evidence>
<dbReference type="STRING" id="1121290.CLAOCE_01010"/>
<dbReference type="GO" id="GO:0006310">
    <property type="term" value="P:DNA recombination"/>
    <property type="evidence" value="ECO:0007669"/>
    <property type="project" value="UniProtKB-KW"/>
</dbReference>
<keyword evidence="8 11" id="KW-0238">DNA-binding</keyword>
<evidence type="ECO:0000259" key="13">
    <source>
        <dbReference type="PROSITE" id="PS51900"/>
    </source>
</evidence>
<dbReference type="InterPro" id="IPR013762">
    <property type="entry name" value="Integrase-like_cat_sf"/>
</dbReference>
<dbReference type="InterPro" id="IPR044068">
    <property type="entry name" value="CB"/>
</dbReference>
<evidence type="ECO:0000256" key="3">
    <source>
        <dbReference type="ARBA" id="ARBA00008857"/>
    </source>
</evidence>
<evidence type="ECO:0000313" key="14">
    <source>
        <dbReference type="EMBL" id="OFI07753.1"/>
    </source>
</evidence>
<dbReference type="PROSITE" id="PS51900">
    <property type="entry name" value="CB"/>
    <property type="match status" value="1"/>
</dbReference>
<comment type="similarity">
    <text evidence="3">Belongs to the 'phage' integrase family.</text>
</comment>
<dbReference type="InterPro" id="IPR050090">
    <property type="entry name" value="Tyrosine_recombinase_XerCD"/>
</dbReference>
<dbReference type="GO" id="GO:0051301">
    <property type="term" value="P:cell division"/>
    <property type="evidence" value="ECO:0007669"/>
    <property type="project" value="UniProtKB-KW"/>
</dbReference>
<dbReference type="InterPro" id="IPR002104">
    <property type="entry name" value="Integrase_catalytic"/>
</dbReference>
<evidence type="ECO:0000313" key="15">
    <source>
        <dbReference type="Proteomes" id="UP000175744"/>
    </source>
</evidence>
<evidence type="ECO:0000256" key="4">
    <source>
        <dbReference type="ARBA" id="ARBA00022490"/>
    </source>
</evidence>
<evidence type="ECO:0000256" key="11">
    <source>
        <dbReference type="PROSITE-ProRule" id="PRU01248"/>
    </source>
</evidence>
<dbReference type="PATRIC" id="fig|1121290.3.peg.101"/>
<comment type="caution">
    <text evidence="14">The sequence shown here is derived from an EMBL/GenBank/DDBJ whole genome shotgun (WGS) entry which is preliminary data.</text>
</comment>
<keyword evidence="9" id="KW-0233">DNA recombination</keyword>
<dbReference type="GO" id="GO:0005737">
    <property type="term" value="C:cytoplasm"/>
    <property type="evidence" value="ECO:0007669"/>
    <property type="project" value="UniProtKB-SubCell"/>
</dbReference>
<accession>A0A1E8F2Z3</accession>
<comment type="function">
    <text evidence="1">Site-specific tyrosine recombinase, which acts by catalyzing the cutting and rejoining of the recombining DNA molecules.</text>
</comment>
<feature type="domain" description="Tyr recombinase" evidence="12">
    <location>
        <begin position="138"/>
        <end position="321"/>
    </location>
</feature>
<evidence type="ECO:0000256" key="5">
    <source>
        <dbReference type="ARBA" id="ARBA00022618"/>
    </source>
</evidence>
<keyword evidence="4" id="KW-0963">Cytoplasm</keyword>
<evidence type="ECO:0000256" key="2">
    <source>
        <dbReference type="ARBA" id="ARBA00004496"/>
    </source>
</evidence>
<protein>
    <submittedName>
        <fullName evidence="14">Tyrosine recombinase XerD</fullName>
    </submittedName>
</protein>
<dbReference type="EMBL" id="LZFO01000001">
    <property type="protein sequence ID" value="OFI07753.1"/>
    <property type="molecule type" value="Genomic_DNA"/>
</dbReference>
<evidence type="ECO:0000256" key="6">
    <source>
        <dbReference type="ARBA" id="ARBA00022829"/>
    </source>
</evidence>
<dbReference type="SUPFAM" id="SSF56349">
    <property type="entry name" value="DNA breaking-rejoining enzymes"/>
    <property type="match status" value="1"/>
</dbReference>
<dbReference type="GO" id="GO:0015074">
    <property type="term" value="P:DNA integration"/>
    <property type="evidence" value="ECO:0007669"/>
    <property type="project" value="UniProtKB-KW"/>
</dbReference>
<name>A0A1E8F2Z3_9CLOT</name>
<keyword evidence="15" id="KW-1185">Reference proteome</keyword>
<keyword evidence="10" id="KW-0131">Cell cycle</keyword>
<dbReference type="Proteomes" id="UP000175744">
    <property type="component" value="Unassembled WGS sequence"/>
</dbReference>
<evidence type="ECO:0000256" key="1">
    <source>
        <dbReference type="ARBA" id="ARBA00003283"/>
    </source>
</evidence>
<dbReference type="InterPro" id="IPR010998">
    <property type="entry name" value="Integrase_recombinase_N"/>
</dbReference>
<dbReference type="PANTHER" id="PTHR30349">
    <property type="entry name" value="PHAGE INTEGRASE-RELATED"/>
    <property type="match status" value="1"/>
</dbReference>
<dbReference type="GO" id="GO:0007059">
    <property type="term" value="P:chromosome segregation"/>
    <property type="evidence" value="ECO:0007669"/>
    <property type="project" value="UniProtKB-KW"/>
</dbReference>
<dbReference type="PANTHER" id="PTHR30349:SF77">
    <property type="entry name" value="TYROSINE RECOMBINASE XERC"/>
    <property type="match status" value="1"/>
</dbReference>
<evidence type="ECO:0000256" key="9">
    <source>
        <dbReference type="ARBA" id="ARBA00023172"/>
    </source>
</evidence>
<proteinExistence type="inferred from homology"/>